<keyword evidence="7" id="KW-1185">Reference proteome</keyword>
<evidence type="ECO:0000256" key="3">
    <source>
        <dbReference type="ARBA" id="ARBA00022801"/>
    </source>
</evidence>
<dbReference type="PANTHER" id="PTHR24276:SF98">
    <property type="entry name" value="FI18310P1-RELATED"/>
    <property type="match status" value="1"/>
</dbReference>
<accession>A0AAJ6VN82</accession>
<evidence type="ECO:0000313" key="7">
    <source>
        <dbReference type="Proteomes" id="UP000695007"/>
    </source>
</evidence>
<name>A0AAJ6VN82_9HYME</name>
<dbReference type="GO" id="GO:0004252">
    <property type="term" value="F:serine-type endopeptidase activity"/>
    <property type="evidence" value="ECO:0007669"/>
    <property type="project" value="InterPro"/>
</dbReference>
<evidence type="ECO:0000256" key="5">
    <source>
        <dbReference type="ARBA" id="ARBA00023157"/>
    </source>
</evidence>
<feature type="domain" description="Peptidase S1" evidence="6">
    <location>
        <begin position="54"/>
        <end position="296"/>
    </location>
</feature>
<dbReference type="InterPro" id="IPR050430">
    <property type="entry name" value="Peptidase_S1"/>
</dbReference>
<comment type="similarity">
    <text evidence="1">Belongs to the peptidase S1 family.</text>
</comment>
<dbReference type="GeneID" id="105360368"/>
<evidence type="ECO:0000256" key="2">
    <source>
        <dbReference type="ARBA" id="ARBA00022670"/>
    </source>
</evidence>
<evidence type="ECO:0000256" key="4">
    <source>
        <dbReference type="ARBA" id="ARBA00022825"/>
    </source>
</evidence>
<keyword evidence="5" id="KW-1015">Disulfide bond</keyword>
<organism evidence="7 8">
    <name type="scientific">Ceratosolen solmsi marchali</name>
    <dbReference type="NCBI Taxonomy" id="326594"/>
    <lineage>
        <taxon>Eukaryota</taxon>
        <taxon>Metazoa</taxon>
        <taxon>Ecdysozoa</taxon>
        <taxon>Arthropoda</taxon>
        <taxon>Hexapoda</taxon>
        <taxon>Insecta</taxon>
        <taxon>Pterygota</taxon>
        <taxon>Neoptera</taxon>
        <taxon>Endopterygota</taxon>
        <taxon>Hymenoptera</taxon>
        <taxon>Apocrita</taxon>
        <taxon>Proctotrupomorpha</taxon>
        <taxon>Chalcidoidea</taxon>
        <taxon>Agaonidae</taxon>
        <taxon>Agaoninae</taxon>
        <taxon>Ceratosolen</taxon>
    </lineage>
</organism>
<reference evidence="8" key="1">
    <citation type="submission" date="2025-08" db="UniProtKB">
        <authorList>
            <consortium name="RefSeq"/>
        </authorList>
    </citation>
    <scope>IDENTIFICATION</scope>
</reference>
<dbReference type="Gene3D" id="2.40.10.10">
    <property type="entry name" value="Trypsin-like serine proteases"/>
    <property type="match status" value="2"/>
</dbReference>
<gene>
    <name evidence="8" type="primary">LOC105360368</name>
</gene>
<dbReference type="GO" id="GO:0006508">
    <property type="term" value="P:proteolysis"/>
    <property type="evidence" value="ECO:0007669"/>
    <property type="project" value="UniProtKB-KW"/>
</dbReference>
<dbReference type="InterPro" id="IPR043504">
    <property type="entry name" value="Peptidase_S1_PA_chymotrypsin"/>
</dbReference>
<evidence type="ECO:0000313" key="8">
    <source>
        <dbReference type="RefSeq" id="XP_011495561.1"/>
    </source>
</evidence>
<keyword evidence="3" id="KW-0378">Hydrolase</keyword>
<dbReference type="Proteomes" id="UP000695007">
    <property type="component" value="Unplaced"/>
</dbReference>
<evidence type="ECO:0000256" key="1">
    <source>
        <dbReference type="ARBA" id="ARBA00007664"/>
    </source>
</evidence>
<dbReference type="SUPFAM" id="SSF50494">
    <property type="entry name" value="Trypsin-like serine proteases"/>
    <property type="match status" value="2"/>
</dbReference>
<dbReference type="InterPro" id="IPR009003">
    <property type="entry name" value="Peptidase_S1_PA"/>
</dbReference>
<proteinExistence type="inferred from homology"/>
<keyword evidence="2" id="KW-0645">Protease</keyword>
<dbReference type="KEGG" id="csol:105360368"/>
<dbReference type="RefSeq" id="XP_011495561.1">
    <property type="nucleotide sequence ID" value="XM_011497259.1"/>
</dbReference>
<sequence>MSSESYYGTIALAAGWGKTLNGETPRLMETVELTILSKTECENKIEEQYGSRVIIDERYLCSFADPHAILSSYKDDRNNQVELDHVCTGILISRQDVLTAEHCFANLELNVTEIIVGSSDLNEGIKYYPLWWITYNEWILQKNMHRQFKENDIAVIRLNTKVLETIRLAILSTLSTYDLYGLKVETAGWGKSNNDRSPRIMETVALRVLRIPECEHKIEKLRGQRIHIPTRVLCTVGEPYALLNHGDSGGPLLYNDTVIGINMSTCPKLRQQIHRGQVNLHVYINYYRDYIIDVQNNF</sequence>
<dbReference type="PROSITE" id="PS50240">
    <property type="entry name" value="TRYPSIN_DOM"/>
    <property type="match status" value="1"/>
</dbReference>
<dbReference type="PANTHER" id="PTHR24276">
    <property type="entry name" value="POLYSERASE-RELATED"/>
    <property type="match status" value="1"/>
</dbReference>
<evidence type="ECO:0000259" key="6">
    <source>
        <dbReference type="PROSITE" id="PS50240"/>
    </source>
</evidence>
<dbReference type="SMART" id="SM00020">
    <property type="entry name" value="Tryp_SPc"/>
    <property type="match status" value="1"/>
</dbReference>
<protein>
    <submittedName>
        <fullName evidence="8">Trypsin iota-like</fullName>
    </submittedName>
</protein>
<dbReference type="Pfam" id="PF00089">
    <property type="entry name" value="Trypsin"/>
    <property type="match status" value="1"/>
</dbReference>
<keyword evidence="4" id="KW-0720">Serine protease</keyword>
<dbReference type="InterPro" id="IPR001254">
    <property type="entry name" value="Trypsin_dom"/>
</dbReference>
<dbReference type="PRINTS" id="PR00722">
    <property type="entry name" value="CHYMOTRYPSIN"/>
</dbReference>
<dbReference type="InterPro" id="IPR001314">
    <property type="entry name" value="Peptidase_S1A"/>
</dbReference>
<dbReference type="AlphaFoldDB" id="A0AAJ6VN82"/>